<dbReference type="Gene3D" id="3.40.50.300">
    <property type="entry name" value="P-loop containing nucleotide triphosphate hydrolases"/>
    <property type="match status" value="1"/>
</dbReference>
<dbReference type="PIRSF" id="PIRSF002849">
    <property type="entry name" value="AAA_ATPase_chaperone_MoxR_prd"/>
    <property type="match status" value="1"/>
</dbReference>
<dbReference type="GO" id="GO:0005524">
    <property type="term" value="F:ATP binding"/>
    <property type="evidence" value="ECO:0007669"/>
    <property type="project" value="UniProtKB-KW"/>
</dbReference>
<dbReference type="InterPro" id="IPR011703">
    <property type="entry name" value="ATPase_AAA-3"/>
</dbReference>
<evidence type="ECO:0000256" key="3">
    <source>
        <dbReference type="ARBA" id="ARBA00061607"/>
    </source>
</evidence>
<dbReference type="RefSeq" id="WP_082217028.1">
    <property type="nucleotide sequence ID" value="NZ_FUZA01000007.1"/>
</dbReference>
<dbReference type="SUPFAM" id="SSF52540">
    <property type="entry name" value="P-loop containing nucleoside triphosphate hydrolases"/>
    <property type="match status" value="1"/>
</dbReference>
<dbReference type="AlphaFoldDB" id="A0A1T5GYB5"/>
<feature type="domain" description="ATPase AAA-3" evidence="4">
    <location>
        <begin position="36"/>
        <end position="166"/>
    </location>
</feature>
<gene>
    <name evidence="6" type="ORF">SAMN05660293_04566</name>
</gene>
<comment type="similarity">
    <text evidence="3">Belongs to the MoxR family.</text>
</comment>
<dbReference type="CDD" id="cd00009">
    <property type="entry name" value="AAA"/>
    <property type="match status" value="1"/>
</dbReference>
<evidence type="ECO:0000313" key="6">
    <source>
        <dbReference type="EMBL" id="SKC13368.1"/>
    </source>
</evidence>
<dbReference type="STRING" id="651661.SAMN05660293_04566"/>
<evidence type="ECO:0000259" key="5">
    <source>
        <dbReference type="Pfam" id="PF17863"/>
    </source>
</evidence>
<feature type="domain" description="ChlI/MoxR AAA lid" evidence="5">
    <location>
        <begin position="242"/>
        <end position="309"/>
    </location>
</feature>
<dbReference type="InterPro" id="IPR027417">
    <property type="entry name" value="P-loop_NTPase"/>
</dbReference>
<proteinExistence type="inferred from homology"/>
<dbReference type="OrthoDB" id="9808397at2"/>
<reference evidence="7" key="1">
    <citation type="submission" date="2017-02" db="EMBL/GenBank/DDBJ databases">
        <authorList>
            <person name="Varghese N."/>
            <person name="Submissions S."/>
        </authorList>
    </citation>
    <scope>NUCLEOTIDE SEQUENCE [LARGE SCALE GENOMIC DNA]</scope>
    <source>
        <strain evidence="7">DSM 22270</strain>
    </source>
</reference>
<keyword evidence="1" id="KW-0547">Nucleotide-binding</keyword>
<dbReference type="InterPro" id="IPR050764">
    <property type="entry name" value="CbbQ/NirQ/NorQ/GpvN"/>
</dbReference>
<dbReference type="PANTHER" id="PTHR42759:SF1">
    <property type="entry name" value="MAGNESIUM-CHELATASE SUBUNIT CHLD"/>
    <property type="match status" value="1"/>
</dbReference>
<dbReference type="Pfam" id="PF07726">
    <property type="entry name" value="AAA_3"/>
    <property type="match status" value="1"/>
</dbReference>
<dbReference type="InterPro" id="IPR041628">
    <property type="entry name" value="ChlI/MoxR_AAA_lid"/>
</dbReference>
<dbReference type="Gene3D" id="1.10.8.80">
    <property type="entry name" value="Magnesium chelatase subunit I, C-Terminal domain"/>
    <property type="match status" value="1"/>
</dbReference>
<dbReference type="Pfam" id="PF17863">
    <property type="entry name" value="AAA_lid_2"/>
    <property type="match status" value="1"/>
</dbReference>
<dbReference type="EMBL" id="FUZA01000007">
    <property type="protein sequence ID" value="SKC13368.1"/>
    <property type="molecule type" value="Genomic_DNA"/>
</dbReference>
<dbReference type="Proteomes" id="UP000190897">
    <property type="component" value="Unassembled WGS sequence"/>
</dbReference>
<keyword evidence="2" id="KW-0067">ATP-binding</keyword>
<protein>
    <submittedName>
        <fullName evidence="6">MoxR-like ATPase</fullName>
    </submittedName>
</protein>
<dbReference type="GO" id="GO:0016887">
    <property type="term" value="F:ATP hydrolysis activity"/>
    <property type="evidence" value="ECO:0007669"/>
    <property type="project" value="InterPro"/>
</dbReference>
<name>A0A1T5GYB5_9BACT</name>
<accession>A0A1T5GYB5</accession>
<organism evidence="6 7">
    <name type="scientific">Dyadobacter psychrophilus</name>
    <dbReference type="NCBI Taxonomy" id="651661"/>
    <lineage>
        <taxon>Bacteria</taxon>
        <taxon>Pseudomonadati</taxon>
        <taxon>Bacteroidota</taxon>
        <taxon>Cytophagia</taxon>
        <taxon>Cytophagales</taxon>
        <taxon>Spirosomataceae</taxon>
        <taxon>Dyadobacter</taxon>
    </lineage>
</organism>
<evidence type="ECO:0000313" key="7">
    <source>
        <dbReference type="Proteomes" id="UP000190897"/>
    </source>
</evidence>
<evidence type="ECO:0000259" key="4">
    <source>
        <dbReference type="Pfam" id="PF07726"/>
    </source>
</evidence>
<dbReference type="PANTHER" id="PTHR42759">
    <property type="entry name" value="MOXR FAMILY PROTEIN"/>
    <property type="match status" value="1"/>
</dbReference>
<evidence type="ECO:0000256" key="2">
    <source>
        <dbReference type="ARBA" id="ARBA00022840"/>
    </source>
</evidence>
<evidence type="ECO:0000256" key="1">
    <source>
        <dbReference type="ARBA" id="ARBA00022741"/>
    </source>
</evidence>
<sequence length="317" mass="36180">MYIEKIKDVLNEMGKVVVGQDKLLNRLLIGLFTGGHILLEGVPGLAKTLTINVMAKVLHLDFKRIQFTPDLLPADLIGTMIYKPKIGDYEVKKGPIFSNIILADEVNRSPAKVQSALLEAMQEKQVTIGDETYLLDRPFVVLATQNPVEQEGTYPLPEAQIDRFMMKVYVDYLEKDKELEVMRRMSDINYDYQIKPILNKEDIFAIRDNVNKVNISETLEKYIIELVFATRRPLDYGLRDEARYIQFGVSPRATIYLNRAAKALAYLEGRDYVLPEDIKELAPDIMNHRILLNYEAEADGVRTMAIIDSILRKVAIG</sequence>
<dbReference type="FunFam" id="3.40.50.300:FF:000640">
    <property type="entry name" value="MoxR family ATPase"/>
    <property type="match status" value="1"/>
</dbReference>
<keyword evidence="7" id="KW-1185">Reference proteome</keyword>